<geneLocation type="plasmid" evidence="1">
    <name>III</name>
</geneLocation>
<organism evidence="1 2">
    <name type="scientific">Cupriavidus taiwanensis</name>
    <dbReference type="NCBI Taxonomy" id="164546"/>
    <lineage>
        <taxon>Bacteria</taxon>
        <taxon>Pseudomonadati</taxon>
        <taxon>Pseudomonadota</taxon>
        <taxon>Betaproteobacteria</taxon>
        <taxon>Burkholderiales</taxon>
        <taxon>Burkholderiaceae</taxon>
        <taxon>Cupriavidus</taxon>
    </lineage>
</organism>
<dbReference type="RefSeq" id="WP_147299692.1">
    <property type="nucleotide sequence ID" value="NZ_LT991978.1"/>
</dbReference>
<sequence>MKNNTQVVNREAASYSAISRRQAVMIIGGAVITPSALLEQSPVAAASTSRIDFARLQPAIEAASRNASALELRAAELSVELENVLSAAIRLDELSIVAVTADMVTFAGMCAPARVFGWGPRIAIQGTLFRDGSYTVVLAPTPETIDRIGGQLRTLLRYVPPGLQDSFWFAASSLKVDDLRIEIPGREAVRGSIEAGANYLFQFKSEFLKQLGLAESMFGYAGTQMPPTFAANIGANLRIPPLLDLEVERVVLDRTQLPIKVMGKGTLELLGAKLSVNGWLEIGLDRFAFEIPVPSAVSNIAHTFFRALHLSDIRAKFDGTVSAYSVSVRGTYSIAGSGNGGEFHFKYQIPALSAAAGVPDLSELTANKLFLRDVFTVMSGVPVPLPAFLDDAVRLEEVAFYYATRPGLVTGAGAPSPVGVKVQSGAALLGYRAYFEMSALDQQQSAKLLLNPLRFANLLEIAGNSTDRPAGTAEQWLEPNPLRLEIDSRSGSITADASVKLMRFPASTGVSLLLAADAITFALSAELPKIAGVSFEGAVHAGRVALASGFDAVVSPTLRWMNGKLKVGKLAYVKGKISLEGDHAGITRREVECTVALAGVRMPQLRFQIEGDLSDLYRQLAAEVERMLRKTLESLEAWLAAVVAGLIVAADNVKRTFFYVGEALRREWQQGAEDAAKLLKKAGAAFEHAWESMGSYFDSVYSPQRELQRAFDSLWGIYTEDEYIAGMERWAKEAMKGRIGAAFQAADLLVRFSRVSVDKVFDSVWKVANGGLDAVVVLKAVVSELGKQAERVGQYLFKRFPSEARKVGLWLAGAYDDLNRDGLRDVLKASGYAASVAADATTNVFRESGKFVNDVRREAKKILPQFTL</sequence>
<keyword evidence="1" id="KW-0614">Plasmid</keyword>
<dbReference type="Proteomes" id="UP000255505">
    <property type="component" value="Plasmid III"/>
</dbReference>
<dbReference type="AlphaFoldDB" id="A0A375ISQ2"/>
<dbReference type="EMBL" id="LT991978">
    <property type="protein sequence ID" value="SPK77188.1"/>
    <property type="molecule type" value="Genomic_DNA"/>
</dbReference>
<accession>A0A375ISQ2</accession>
<name>A0A375ISQ2_9BURK</name>
<proteinExistence type="predicted"/>
<reference evidence="1 2" key="1">
    <citation type="submission" date="2018-01" db="EMBL/GenBank/DDBJ databases">
        <authorList>
            <person name="Gaut B.S."/>
            <person name="Morton B.R."/>
            <person name="Clegg M.T."/>
            <person name="Duvall M.R."/>
        </authorList>
    </citation>
    <scope>NUCLEOTIDE SEQUENCE [LARGE SCALE GENOMIC DNA]</scope>
    <source>
        <strain evidence="1">Cupriavidus taiwanensis LMG 19425</strain>
        <plasmid evidence="2">Plasmid iii</plasmid>
    </source>
</reference>
<evidence type="ECO:0000313" key="2">
    <source>
        <dbReference type="Proteomes" id="UP000255505"/>
    </source>
</evidence>
<gene>
    <name evidence="1" type="ORF">CT19425_P30037</name>
</gene>
<evidence type="ECO:0000313" key="1">
    <source>
        <dbReference type="EMBL" id="SPK77188.1"/>
    </source>
</evidence>
<protein>
    <submittedName>
        <fullName evidence="1">Uncharacterized protein</fullName>
    </submittedName>
</protein>